<dbReference type="Proteomes" id="UP000320762">
    <property type="component" value="Unassembled WGS sequence"/>
</dbReference>
<dbReference type="EMBL" id="VDMD01000006">
    <property type="protein sequence ID" value="TRM64966.1"/>
    <property type="molecule type" value="Genomic_DNA"/>
</dbReference>
<keyword evidence="2" id="KW-1185">Reference proteome</keyword>
<gene>
    <name evidence="1" type="ORF">BD626DRAFT_238104</name>
</gene>
<sequence>MTYKGGYPPVIPACLPELTLIHPMFFSMIYMGSRCYILFRPDAHNAQALAPQASRAAMQAIIDLAAHEQTLARALHDLLDALRQVLLPATERSLESCQDLIDEKCRVILHCLNESMKALNFTTAAFLALEHNINMLSRRWNTLDFRKLLPAIREMCKTVDVFTVQTADLRSCAERMPERFSISKLAEFCGDSEDKRRELDFSIEYADGSRVAALHKEAQTWRRVRGNFY</sequence>
<name>A0A550CJK4_9AGAR</name>
<evidence type="ECO:0000313" key="1">
    <source>
        <dbReference type="EMBL" id="TRM64966.1"/>
    </source>
</evidence>
<accession>A0A550CJK4</accession>
<comment type="caution">
    <text evidence="1">The sequence shown here is derived from an EMBL/GenBank/DDBJ whole genome shotgun (WGS) entry which is preliminary data.</text>
</comment>
<dbReference type="AlphaFoldDB" id="A0A550CJK4"/>
<organism evidence="1 2">
    <name type="scientific">Schizophyllum amplum</name>
    <dbReference type="NCBI Taxonomy" id="97359"/>
    <lineage>
        <taxon>Eukaryota</taxon>
        <taxon>Fungi</taxon>
        <taxon>Dikarya</taxon>
        <taxon>Basidiomycota</taxon>
        <taxon>Agaricomycotina</taxon>
        <taxon>Agaricomycetes</taxon>
        <taxon>Agaricomycetidae</taxon>
        <taxon>Agaricales</taxon>
        <taxon>Schizophyllaceae</taxon>
        <taxon>Schizophyllum</taxon>
    </lineage>
</organism>
<proteinExistence type="predicted"/>
<evidence type="ECO:0000313" key="2">
    <source>
        <dbReference type="Proteomes" id="UP000320762"/>
    </source>
</evidence>
<reference evidence="1 2" key="1">
    <citation type="journal article" date="2019" name="New Phytol.">
        <title>Comparative genomics reveals unique wood-decay strategies and fruiting body development in the Schizophyllaceae.</title>
        <authorList>
            <person name="Almasi E."/>
            <person name="Sahu N."/>
            <person name="Krizsan K."/>
            <person name="Balint B."/>
            <person name="Kovacs G.M."/>
            <person name="Kiss B."/>
            <person name="Cseklye J."/>
            <person name="Drula E."/>
            <person name="Henrissat B."/>
            <person name="Nagy I."/>
            <person name="Chovatia M."/>
            <person name="Adam C."/>
            <person name="LaButti K."/>
            <person name="Lipzen A."/>
            <person name="Riley R."/>
            <person name="Grigoriev I.V."/>
            <person name="Nagy L.G."/>
        </authorList>
    </citation>
    <scope>NUCLEOTIDE SEQUENCE [LARGE SCALE GENOMIC DNA]</scope>
    <source>
        <strain evidence="1 2">NL-1724</strain>
    </source>
</reference>
<protein>
    <submittedName>
        <fullName evidence="1">Uncharacterized protein</fullName>
    </submittedName>
</protein>